<organism evidence="1 2">
    <name type="scientific">Variovorax beijingensis</name>
    <dbReference type="NCBI Taxonomy" id="2496117"/>
    <lineage>
        <taxon>Bacteria</taxon>
        <taxon>Pseudomonadati</taxon>
        <taxon>Pseudomonadota</taxon>
        <taxon>Betaproteobacteria</taxon>
        <taxon>Burkholderiales</taxon>
        <taxon>Comamonadaceae</taxon>
        <taxon>Variovorax</taxon>
    </lineage>
</organism>
<name>A0A561BA54_9BURK</name>
<sequence>MFLPPQIAEVTVDQAWRYETPYPPLGFRPLAEGALGNGDTFGLYWPIGLEAREPIVVETWHDSWQIQPVYSSLSSFLVALAKAEDAYPEPPSLVEDPRSPRALLEDAKRKVQAQAVAEAVQLLERALDVLPEYTDALCLLWAQHVRQGRIDEALAVAIRAIIAPPSLGGRATRPLRWLQAQGEAPALEHDPIWQARAELKLSYGGAKENGDYAIYRSAIQAYLGASRYVEASMLMQTYAELMQAETVAFQERHGFVKAEFLAAQIAVSARLPDGPRA</sequence>
<dbReference type="OrthoDB" id="1416614at2"/>
<dbReference type="AlphaFoldDB" id="A0A561BA54"/>
<protein>
    <submittedName>
        <fullName evidence="1">Uncharacterized protein</fullName>
    </submittedName>
</protein>
<dbReference type="RefSeq" id="WP_145747123.1">
    <property type="nucleotide sequence ID" value="NZ_VIVL01000015.1"/>
</dbReference>
<dbReference type="SUPFAM" id="SSF48452">
    <property type="entry name" value="TPR-like"/>
    <property type="match status" value="1"/>
</dbReference>
<evidence type="ECO:0000313" key="1">
    <source>
        <dbReference type="EMBL" id="TWD75804.1"/>
    </source>
</evidence>
<dbReference type="EMBL" id="VIVL01000015">
    <property type="protein sequence ID" value="TWD75804.1"/>
    <property type="molecule type" value="Genomic_DNA"/>
</dbReference>
<comment type="caution">
    <text evidence="1">The sequence shown here is derived from an EMBL/GenBank/DDBJ whole genome shotgun (WGS) entry which is preliminary data.</text>
</comment>
<dbReference type="InterPro" id="IPR011990">
    <property type="entry name" value="TPR-like_helical_dom_sf"/>
</dbReference>
<proteinExistence type="predicted"/>
<gene>
    <name evidence="1" type="ORF">FB547_11517</name>
</gene>
<dbReference type="Proteomes" id="UP000319722">
    <property type="component" value="Unassembled WGS sequence"/>
</dbReference>
<reference evidence="1 2" key="1">
    <citation type="submission" date="2019-06" db="EMBL/GenBank/DDBJ databases">
        <title>Sorghum-associated microbial communities from plants grown in Nebraska, USA.</title>
        <authorList>
            <person name="Schachtman D."/>
        </authorList>
    </citation>
    <scope>NUCLEOTIDE SEQUENCE [LARGE SCALE GENOMIC DNA]</scope>
    <source>
        <strain evidence="1 2">T529</strain>
    </source>
</reference>
<dbReference type="Gene3D" id="1.25.40.10">
    <property type="entry name" value="Tetratricopeptide repeat domain"/>
    <property type="match status" value="1"/>
</dbReference>
<evidence type="ECO:0000313" key="2">
    <source>
        <dbReference type="Proteomes" id="UP000319722"/>
    </source>
</evidence>
<accession>A0A561BA54</accession>